<sequence>MEGAGTVAGARGTAAGDGGGGRGRRPEWRSQAQVEGGQPSVGGRWWVHPAEAGGRRRGRRGRRAAVAPAGGGRVAVRGRRATGSGG</sequence>
<protein>
    <submittedName>
        <fullName evidence="2">Uncharacterized protein</fullName>
    </submittedName>
</protein>
<dbReference type="EMBL" id="JAAALK010000289">
    <property type="protein sequence ID" value="KAG8050703.1"/>
    <property type="molecule type" value="Genomic_DNA"/>
</dbReference>
<feature type="region of interest" description="Disordered" evidence="1">
    <location>
        <begin position="1"/>
        <end position="86"/>
    </location>
</feature>
<evidence type="ECO:0000313" key="2">
    <source>
        <dbReference type="EMBL" id="KAG8050703.1"/>
    </source>
</evidence>
<proteinExistence type="predicted"/>
<evidence type="ECO:0000313" key="3">
    <source>
        <dbReference type="Proteomes" id="UP000729402"/>
    </source>
</evidence>
<dbReference type="AlphaFoldDB" id="A0A8J5VKN3"/>
<dbReference type="Proteomes" id="UP000729402">
    <property type="component" value="Unassembled WGS sequence"/>
</dbReference>
<gene>
    <name evidence="2" type="ORF">GUJ93_ZPchr0009g2039</name>
</gene>
<comment type="caution">
    <text evidence="2">The sequence shown here is derived from an EMBL/GenBank/DDBJ whole genome shotgun (WGS) entry which is preliminary data.</text>
</comment>
<accession>A0A8J5VKN3</accession>
<evidence type="ECO:0000256" key="1">
    <source>
        <dbReference type="SAM" id="MobiDB-lite"/>
    </source>
</evidence>
<keyword evidence="3" id="KW-1185">Reference proteome</keyword>
<organism evidence="2 3">
    <name type="scientific">Zizania palustris</name>
    <name type="common">Northern wild rice</name>
    <dbReference type="NCBI Taxonomy" id="103762"/>
    <lineage>
        <taxon>Eukaryota</taxon>
        <taxon>Viridiplantae</taxon>
        <taxon>Streptophyta</taxon>
        <taxon>Embryophyta</taxon>
        <taxon>Tracheophyta</taxon>
        <taxon>Spermatophyta</taxon>
        <taxon>Magnoliopsida</taxon>
        <taxon>Liliopsida</taxon>
        <taxon>Poales</taxon>
        <taxon>Poaceae</taxon>
        <taxon>BOP clade</taxon>
        <taxon>Oryzoideae</taxon>
        <taxon>Oryzeae</taxon>
        <taxon>Zizaniinae</taxon>
        <taxon>Zizania</taxon>
    </lineage>
</organism>
<name>A0A8J5VKN3_ZIZPA</name>
<reference evidence="2" key="2">
    <citation type="submission" date="2021-02" db="EMBL/GenBank/DDBJ databases">
        <authorList>
            <person name="Kimball J.A."/>
            <person name="Haas M.W."/>
            <person name="Macchietto M."/>
            <person name="Kono T."/>
            <person name="Duquette J."/>
            <person name="Shao M."/>
        </authorList>
    </citation>
    <scope>NUCLEOTIDE SEQUENCE</scope>
    <source>
        <tissue evidence="2">Fresh leaf tissue</tissue>
    </source>
</reference>
<reference evidence="2" key="1">
    <citation type="journal article" date="2021" name="bioRxiv">
        <title>Whole Genome Assembly and Annotation of Northern Wild Rice, Zizania palustris L., Supports a Whole Genome Duplication in the Zizania Genus.</title>
        <authorList>
            <person name="Haas M."/>
            <person name="Kono T."/>
            <person name="Macchietto M."/>
            <person name="Millas R."/>
            <person name="McGilp L."/>
            <person name="Shao M."/>
            <person name="Duquette J."/>
            <person name="Hirsch C.N."/>
            <person name="Kimball J."/>
        </authorList>
    </citation>
    <scope>NUCLEOTIDE SEQUENCE</scope>
    <source>
        <tissue evidence="2">Fresh leaf tissue</tissue>
    </source>
</reference>
<feature type="compositionally biased region" description="Low complexity" evidence="1">
    <location>
        <begin position="1"/>
        <end position="14"/>
    </location>
</feature>